<dbReference type="SUPFAM" id="SSF46911">
    <property type="entry name" value="Ribosomal protein S18"/>
    <property type="match status" value="1"/>
</dbReference>
<dbReference type="PANTHER" id="PTHR13479:SF40">
    <property type="entry name" value="SMALL RIBOSOMAL SUBUNIT PROTEIN BS18M"/>
    <property type="match status" value="1"/>
</dbReference>
<evidence type="ECO:0000313" key="7">
    <source>
        <dbReference type="Proteomes" id="UP000178517"/>
    </source>
</evidence>
<reference evidence="6 7" key="1">
    <citation type="journal article" date="2016" name="Nat. Commun.">
        <title>Thousands of microbial genomes shed light on interconnected biogeochemical processes in an aquifer system.</title>
        <authorList>
            <person name="Anantharaman K."/>
            <person name="Brown C.T."/>
            <person name="Hug L.A."/>
            <person name="Sharon I."/>
            <person name="Castelle C.J."/>
            <person name="Probst A.J."/>
            <person name="Thomas B.C."/>
            <person name="Singh A."/>
            <person name="Wilkins M.J."/>
            <person name="Karaoz U."/>
            <person name="Brodie E.L."/>
            <person name="Williams K.H."/>
            <person name="Hubbard S.S."/>
            <person name="Banfield J.F."/>
        </authorList>
    </citation>
    <scope>NUCLEOTIDE SEQUENCE [LARGE SCALE GENOMIC DNA]</scope>
</reference>
<comment type="function">
    <text evidence="4">Binds as a heterodimer with protein bS6 to the central domain of the 16S rRNA, where it helps stabilize the platform of the 30S subunit.</text>
</comment>
<dbReference type="Gene3D" id="4.10.640.10">
    <property type="entry name" value="Ribosomal protein S18"/>
    <property type="match status" value="1"/>
</dbReference>
<accession>A0A1G1ZKI7</accession>
<dbReference type="Proteomes" id="UP000178517">
    <property type="component" value="Unassembled WGS sequence"/>
</dbReference>
<keyword evidence="4" id="KW-0699">rRNA-binding</keyword>
<dbReference type="GO" id="GO:0070181">
    <property type="term" value="F:small ribosomal subunit rRNA binding"/>
    <property type="evidence" value="ECO:0007669"/>
    <property type="project" value="TreeGrafter"/>
</dbReference>
<dbReference type="GO" id="GO:0003735">
    <property type="term" value="F:structural constituent of ribosome"/>
    <property type="evidence" value="ECO:0007669"/>
    <property type="project" value="InterPro"/>
</dbReference>
<name>A0A1G1ZKI7_9BACT</name>
<organism evidence="6 7">
    <name type="scientific">Candidatus Harrisonbacteria bacterium RIFCSPLOWO2_01_FULL_40_28</name>
    <dbReference type="NCBI Taxonomy" id="1798406"/>
    <lineage>
        <taxon>Bacteria</taxon>
        <taxon>Candidatus Harrisoniibacteriota</taxon>
    </lineage>
</organism>
<keyword evidence="4" id="KW-0694">RNA-binding</keyword>
<dbReference type="GO" id="GO:0006412">
    <property type="term" value="P:translation"/>
    <property type="evidence" value="ECO:0007669"/>
    <property type="project" value="UniProtKB-UniRule"/>
</dbReference>
<evidence type="ECO:0000256" key="2">
    <source>
        <dbReference type="ARBA" id="ARBA00022980"/>
    </source>
</evidence>
<gene>
    <name evidence="4" type="primary">rpsR</name>
    <name evidence="6" type="ORF">A3A04_01670</name>
</gene>
<keyword evidence="2 4" id="KW-0689">Ribosomal protein</keyword>
<protein>
    <recommendedName>
        <fullName evidence="4">Small ribosomal subunit protein bS18</fullName>
    </recommendedName>
</protein>
<dbReference type="InterPro" id="IPR036870">
    <property type="entry name" value="Ribosomal_bS18_sf"/>
</dbReference>
<evidence type="ECO:0000256" key="4">
    <source>
        <dbReference type="HAMAP-Rule" id="MF_00270"/>
    </source>
</evidence>
<dbReference type="AlphaFoldDB" id="A0A1G1ZKI7"/>
<dbReference type="HAMAP" id="MF_00270">
    <property type="entry name" value="Ribosomal_bS18"/>
    <property type="match status" value="1"/>
</dbReference>
<dbReference type="EMBL" id="MHJI01000023">
    <property type="protein sequence ID" value="OGY65102.1"/>
    <property type="molecule type" value="Genomic_DNA"/>
</dbReference>
<comment type="subunit">
    <text evidence="4">Part of the 30S ribosomal subunit. Forms a tight heterodimer with protein bS6.</text>
</comment>
<dbReference type="Pfam" id="PF01084">
    <property type="entry name" value="Ribosomal_S18"/>
    <property type="match status" value="1"/>
</dbReference>
<keyword evidence="3 4" id="KW-0687">Ribonucleoprotein</keyword>
<evidence type="ECO:0000256" key="1">
    <source>
        <dbReference type="ARBA" id="ARBA00005589"/>
    </source>
</evidence>
<comment type="caution">
    <text evidence="6">The sequence shown here is derived from an EMBL/GenBank/DDBJ whole genome shotgun (WGS) entry which is preliminary data.</text>
</comment>
<dbReference type="NCBIfam" id="TIGR00165">
    <property type="entry name" value="S18"/>
    <property type="match status" value="1"/>
</dbReference>
<dbReference type="STRING" id="1798406.A3A04_01670"/>
<dbReference type="PRINTS" id="PR00974">
    <property type="entry name" value="RIBOSOMALS18"/>
</dbReference>
<dbReference type="InterPro" id="IPR001648">
    <property type="entry name" value="Ribosomal_bS18"/>
</dbReference>
<evidence type="ECO:0000313" key="6">
    <source>
        <dbReference type="EMBL" id="OGY65102.1"/>
    </source>
</evidence>
<proteinExistence type="inferred from homology"/>
<evidence type="ECO:0000256" key="3">
    <source>
        <dbReference type="ARBA" id="ARBA00023274"/>
    </source>
</evidence>
<comment type="similarity">
    <text evidence="1 4 5">Belongs to the bacterial ribosomal protein bS18 family.</text>
</comment>
<evidence type="ECO:0000256" key="5">
    <source>
        <dbReference type="RuleBase" id="RU003910"/>
    </source>
</evidence>
<dbReference type="GO" id="GO:0022627">
    <property type="term" value="C:cytosolic small ribosomal subunit"/>
    <property type="evidence" value="ECO:0007669"/>
    <property type="project" value="TreeGrafter"/>
</dbReference>
<sequence>MRQCVFCSQNLSVIDYKDINLLKRFVSHQAKIIDPQHTRTCAKHQRKLSLAIKRARFLGLLPFVRN</sequence>
<dbReference type="PANTHER" id="PTHR13479">
    <property type="entry name" value="30S RIBOSOMAL PROTEIN S18"/>
    <property type="match status" value="1"/>
</dbReference>